<feature type="non-terminal residue" evidence="1">
    <location>
        <position position="1"/>
    </location>
</feature>
<gene>
    <name evidence="1" type="ORF">E3U43_005456</name>
</gene>
<dbReference type="EMBL" id="CM011690">
    <property type="protein sequence ID" value="TMS07973.1"/>
    <property type="molecule type" value="Genomic_DNA"/>
</dbReference>
<comment type="caution">
    <text evidence="1">The sequence shown here is derived from an EMBL/GenBank/DDBJ whole genome shotgun (WGS) entry which is preliminary data.</text>
</comment>
<proteinExistence type="predicted"/>
<organism evidence="1 2">
    <name type="scientific">Larimichthys crocea</name>
    <name type="common">Large yellow croaker</name>
    <name type="synonym">Pseudosciaena crocea</name>
    <dbReference type="NCBI Taxonomy" id="215358"/>
    <lineage>
        <taxon>Eukaryota</taxon>
        <taxon>Metazoa</taxon>
        <taxon>Chordata</taxon>
        <taxon>Craniata</taxon>
        <taxon>Vertebrata</taxon>
        <taxon>Euteleostomi</taxon>
        <taxon>Actinopterygii</taxon>
        <taxon>Neopterygii</taxon>
        <taxon>Teleostei</taxon>
        <taxon>Neoteleostei</taxon>
        <taxon>Acanthomorphata</taxon>
        <taxon>Eupercaria</taxon>
        <taxon>Sciaenidae</taxon>
        <taxon>Larimichthys</taxon>
    </lineage>
</organism>
<name>A0ACD3QN93_LARCR</name>
<evidence type="ECO:0000313" key="2">
    <source>
        <dbReference type="Proteomes" id="UP000793456"/>
    </source>
</evidence>
<accession>A0ACD3QN93</accession>
<evidence type="ECO:0000313" key="1">
    <source>
        <dbReference type="EMBL" id="TMS07973.1"/>
    </source>
</evidence>
<reference evidence="1" key="1">
    <citation type="submission" date="2018-11" db="EMBL/GenBank/DDBJ databases">
        <title>The sequence and de novo assembly of Larimichthys crocea genome using PacBio and Hi-C technologies.</title>
        <authorList>
            <person name="Xu P."/>
            <person name="Chen B."/>
            <person name="Zhou Z."/>
            <person name="Ke Q."/>
            <person name="Wu Y."/>
            <person name="Bai H."/>
            <person name="Pu F."/>
        </authorList>
    </citation>
    <scope>NUCLEOTIDE SEQUENCE</scope>
    <source>
        <tissue evidence="1">Muscle</tissue>
    </source>
</reference>
<keyword evidence="2" id="KW-1185">Reference proteome</keyword>
<sequence length="69" mass="7975">CCSYQCHMCCSSHPKKHHTASREARNPSKCLSFGFCWPCPAVLQTPFFPLFNGIFLREKERKRETHTGT</sequence>
<dbReference type="Proteomes" id="UP000793456">
    <property type="component" value="Chromosome XVII"/>
</dbReference>
<protein>
    <submittedName>
        <fullName evidence="1">Uncharacterized protein</fullName>
    </submittedName>
</protein>
<feature type="non-terminal residue" evidence="1">
    <location>
        <position position="69"/>
    </location>
</feature>